<evidence type="ECO:0000313" key="2">
    <source>
        <dbReference type="EMBL" id="WKA11748.1"/>
    </source>
</evidence>
<dbReference type="PANTHER" id="PTHR43383:SF2">
    <property type="entry name" value="AMIDOHYDROLASE 2 FAMILY PROTEIN"/>
    <property type="match status" value="1"/>
</dbReference>
<dbReference type="EMBL" id="CP126665">
    <property type="protein sequence ID" value="WKA11748.1"/>
    <property type="molecule type" value="Genomic_DNA"/>
</dbReference>
<accession>A0ABY9DW21</accession>
<organism evidence="2 3">
    <name type="scientific">Vitis vinifera</name>
    <name type="common">Grape</name>
    <dbReference type="NCBI Taxonomy" id="29760"/>
    <lineage>
        <taxon>Eukaryota</taxon>
        <taxon>Viridiplantae</taxon>
        <taxon>Streptophyta</taxon>
        <taxon>Embryophyta</taxon>
        <taxon>Tracheophyta</taxon>
        <taxon>Spermatophyta</taxon>
        <taxon>Magnoliopsida</taxon>
        <taxon>eudicotyledons</taxon>
        <taxon>Gunneridae</taxon>
        <taxon>Pentapetalae</taxon>
        <taxon>rosids</taxon>
        <taxon>Vitales</taxon>
        <taxon>Vitaceae</taxon>
        <taxon>Viteae</taxon>
        <taxon>Vitis</taxon>
    </lineage>
</organism>
<reference evidence="2 3" key="1">
    <citation type="journal article" date="2023" name="Hortic Res">
        <title>The complete reference genome for grapevine (Vitis vinifera L.) genetics and breeding.</title>
        <authorList>
            <person name="Shi X."/>
            <person name="Cao S."/>
            <person name="Wang X."/>
            <person name="Huang S."/>
            <person name="Wang Y."/>
            <person name="Liu Z."/>
            <person name="Liu W."/>
            <person name="Leng X."/>
            <person name="Peng Y."/>
            <person name="Wang N."/>
            <person name="Wang Y."/>
            <person name="Ma Z."/>
            <person name="Xu X."/>
            <person name="Zhang F."/>
            <person name="Xue H."/>
            <person name="Zhong H."/>
            <person name="Wang Y."/>
            <person name="Zhang K."/>
            <person name="Velt A."/>
            <person name="Avia K."/>
            <person name="Holtgrawe D."/>
            <person name="Grimplet J."/>
            <person name="Matus J.T."/>
            <person name="Ware D."/>
            <person name="Wu X."/>
            <person name="Wang H."/>
            <person name="Liu C."/>
            <person name="Fang Y."/>
            <person name="Rustenholz C."/>
            <person name="Cheng Z."/>
            <person name="Xiao H."/>
            <person name="Zhou Y."/>
        </authorList>
    </citation>
    <scope>NUCLEOTIDE SEQUENCE [LARGE SCALE GENOMIC DNA]</scope>
    <source>
        <strain evidence="3">cv. Pinot noir / PN40024</strain>
        <tissue evidence="2">Leaf</tissue>
    </source>
</reference>
<evidence type="ECO:0000313" key="3">
    <source>
        <dbReference type="Proteomes" id="UP001227230"/>
    </source>
</evidence>
<sequence>MTTRSMGGITKKKTILDLSAIKVSEPSTLKQTFKDPNWTKAMEMEIAALHRNHTWDLVEQPPDVNVIGCKWANKLKHKPDGSIERYKARLVAKGYNQTHGLDYFETFSPVVKAATIRIILTVALSFKWEIRQLDVHNAFLNGELEEQVYMSQPPGYFDTQFPNRVCRLKKALSGLKQAPRAWFQRLNSTLLQWGFNMSRTDSSMFLHFGQATTLIVLVYVDDIIITGSSSTQISFLIAKLDSVFAL</sequence>
<dbReference type="PANTHER" id="PTHR43383">
    <property type="entry name" value="NODULIN 6"/>
    <property type="match status" value="1"/>
</dbReference>
<evidence type="ECO:0000259" key="1">
    <source>
        <dbReference type="Pfam" id="PF07727"/>
    </source>
</evidence>
<dbReference type="InterPro" id="IPR043502">
    <property type="entry name" value="DNA/RNA_pol_sf"/>
</dbReference>
<proteinExistence type="predicted"/>
<feature type="domain" description="Reverse transcriptase Ty1/copia-type" evidence="1">
    <location>
        <begin position="52"/>
        <end position="245"/>
    </location>
</feature>
<gene>
    <name evidence="2" type="ORF">VitviT2T_029218</name>
</gene>
<keyword evidence="3" id="KW-1185">Reference proteome</keyword>
<name>A0ABY9DW21_VITVI</name>
<dbReference type="SUPFAM" id="SSF56672">
    <property type="entry name" value="DNA/RNA polymerases"/>
    <property type="match status" value="1"/>
</dbReference>
<dbReference type="Proteomes" id="UP001227230">
    <property type="component" value="Chromosome 18"/>
</dbReference>
<protein>
    <recommendedName>
        <fullName evidence="1">Reverse transcriptase Ty1/copia-type domain-containing protein</fullName>
    </recommendedName>
</protein>
<dbReference type="InterPro" id="IPR013103">
    <property type="entry name" value="RVT_2"/>
</dbReference>
<dbReference type="Pfam" id="PF07727">
    <property type="entry name" value="RVT_2"/>
    <property type="match status" value="1"/>
</dbReference>